<dbReference type="Gene3D" id="2.60.34.10">
    <property type="entry name" value="Substrate Binding Domain Of DNAk, Chain A, domain 1"/>
    <property type="match status" value="1"/>
</dbReference>
<dbReference type="PRINTS" id="PR00301">
    <property type="entry name" value="HEATSHOCK70"/>
</dbReference>
<dbReference type="Gene3D" id="3.30.420.40">
    <property type="match status" value="1"/>
</dbReference>
<evidence type="ECO:0000256" key="2">
    <source>
        <dbReference type="ARBA" id="ARBA00022840"/>
    </source>
</evidence>
<organism evidence="3 4">
    <name type="scientific">Cinchona calisaya</name>
    <dbReference type="NCBI Taxonomy" id="153742"/>
    <lineage>
        <taxon>Eukaryota</taxon>
        <taxon>Viridiplantae</taxon>
        <taxon>Streptophyta</taxon>
        <taxon>Embryophyta</taxon>
        <taxon>Tracheophyta</taxon>
        <taxon>Spermatophyta</taxon>
        <taxon>Magnoliopsida</taxon>
        <taxon>eudicotyledons</taxon>
        <taxon>Gunneridae</taxon>
        <taxon>Pentapetalae</taxon>
        <taxon>asterids</taxon>
        <taxon>lamiids</taxon>
        <taxon>Gentianales</taxon>
        <taxon>Rubiaceae</taxon>
        <taxon>Cinchonoideae</taxon>
        <taxon>Cinchoneae</taxon>
        <taxon>Cinchona</taxon>
    </lineage>
</organism>
<dbReference type="PANTHER" id="PTHR19375">
    <property type="entry name" value="HEAT SHOCK PROTEIN 70KDA"/>
    <property type="match status" value="1"/>
</dbReference>
<evidence type="ECO:0000256" key="1">
    <source>
        <dbReference type="ARBA" id="ARBA00022741"/>
    </source>
</evidence>
<evidence type="ECO:0000313" key="4">
    <source>
        <dbReference type="Proteomes" id="UP001630127"/>
    </source>
</evidence>
<dbReference type="InterPro" id="IPR043129">
    <property type="entry name" value="ATPase_NBD"/>
</dbReference>
<dbReference type="SUPFAM" id="SSF53067">
    <property type="entry name" value="Actin-like ATPase domain"/>
    <property type="match status" value="1"/>
</dbReference>
<dbReference type="Proteomes" id="UP001630127">
    <property type="component" value="Unassembled WGS sequence"/>
</dbReference>
<dbReference type="SUPFAM" id="SSF100920">
    <property type="entry name" value="Heat shock protein 70kD (HSP70), peptide-binding domain"/>
    <property type="match status" value="1"/>
</dbReference>
<dbReference type="AlphaFoldDB" id="A0ABD2XTI2"/>
<sequence length="214" mass="23717">MITWPRFEELNMDLFQKCIEAVENYLRDAKMDKSNVHDVVLVGAVQAAILGGAIGNEKARDLVLTDVTPLSLGVHTKGEVMTVLIPWNTPIPTKKEKVFNTTVDDQTVAGIQVYEGERARSKDSNLLGSGPNGTEVVASSSPLVVKPMPMDFDQSTVYILLNLELHKMLDSKGVESLRLCEKVTLRLLRCQSFLGAKVYVIENRGYQRVPSTQL</sequence>
<accession>A0ABD2XTI2</accession>
<dbReference type="InterPro" id="IPR013126">
    <property type="entry name" value="Hsp_70_fam"/>
</dbReference>
<dbReference type="Pfam" id="PF00012">
    <property type="entry name" value="HSP70"/>
    <property type="match status" value="2"/>
</dbReference>
<keyword evidence="2" id="KW-0067">ATP-binding</keyword>
<reference evidence="3 4" key="1">
    <citation type="submission" date="2024-11" db="EMBL/GenBank/DDBJ databases">
        <title>A near-complete genome assembly of Cinchona calisaya.</title>
        <authorList>
            <person name="Lian D.C."/>
            <person name="Zhao X.W."/>
            <person name="Wei L."/>
        </authorList>
    </citation>
    <scope>NUCLEOTIDE SEQUENCE [LARGE SCALE GENOMIC DNA]</scope>
    <source>
        <tissue evidence="3">Nenye</tissue>
    </source>
</reference>
<dbReference type="InterPro" id="IPR029047">
    <property type="entry name" value="HSP70_peptide-bd_sf"/>
</dbReference>
<protein>
    <submittedName>
        <fullName evidence="3">Uncharacterized protein</fullName>
    </submittedName>
</protein>
<proteinExistence type="predicted"/>
<evidence type="ECO:0000313" key="3">
    <source>
        <dbReference type="EMBL" id="KAL3498629.1"/>
    </source>
</evidence>
<gene>
    <name evidence="3" type="ORF">ACH5RR_041361</name>
</gene>
<dbReference type="EMBL" id="JBJUIK010000017">
    <property type="protein sequence ID" value="KAL3498629.1"/>
    <property type="molecule type" value="Genomic_DNA"/>
</dbReference>
<name>A0ABD2XTI2_9GENT</name>
<comment type="caution">
    <text evidence="3">The sequence shown here is derived from an EMBL/GenBank/DDBJ whole genome shotgun (WGS) entry which is preliminary data.</text>
</comment>
<keyword evidence="4" id="KW-1185">Reference proteome</keyword>
<dbReference type="GO" id="GO:0005524">
    <property type="term" value="F:ATP binding"/>
    <property type="evidence" value="ECO:0007669"/>
    <property type="project" value="UniProtKB-KW"/>
</dbReference>
<keyword evidence="1" id="KW-0547">Nucleotide-binding</keyword>
<dbReference type="Gene3D" id="3.90.640.10">
    <property type="entry name" value="Actin, Chain A, domain 4"/>
    <property type="match status" value="1"/>
</dbReference>